<feature type="domain" description="HTH tetR-type" evidence="3">
    <location>
        <begin position="8"/>
        <end position="68"/>
    </location>
</feature>
<name>A5N2X6_CLOK5</name>
<dbReference type="GO" id="GO:0003677">
    <property type="term" value="F:DNA binding"/>
    <property type="evidence" value="ECO:0007669"/>
    <property type="project" value="UniProtKB-UniRule"/>
</dbReference>
<dbReference type="AlphaFoldDB" id="A5N2X6"/>
<keyword evidence="5" id="KW-1185">Reference proteome</keyword>
<proteinExistence type="predicted"/>
<reference evidence="4 5" key="1">
    <citation type="journal article" date="2008" name="Proc. Natl. Acad. Sci. U.S.A.">
        <title>The genome of Clostridium kluyveri, a strict anaerobe with unique metabolic features.</title>
        <authorList>
            <person name="Seedorf H."/>
            <person name="Fricke W.F."/>
            <person name="Veith B."/>
            <person name="Brueggemann H."/>
            <person name="Liesegang H."/>
            <person name="Strittmatter A."/>
            <person name="Miethke M."/>
            <person name="Buckel W."/>
            <person name="Hinderberger J."/>
            <person name="Li F."/>
            <person name="Hagemeier C."/>
            <person name="Thauer R.K."/>
            <person name="Gottschalk G."/>
        </authorList>
    </citation>
    <scope>NUCLEOTIDE SEQUENCE [LARGE SCALE GENOMIC DNA]</scope>
    <source>
        <strain evidence="5">ATCC 8527 / DSM 555 / NCIMB 10680</strain>
    </source>
</reference>
<dbReference type="eggNOG" id="COG1309">
    <property type="taxonomic scope" value="Bacteria"/>
</dbReference>
<dbReference type="Pfam" id="PF00440">
    <property type="entry name" value="TetR_N"/>
    <property type="match status" value="1"/>
</dbReference>
<evidence type="ECO:0000313" key="5">
    <source>
        <dbReference type="Proteomes" id="UP000002411"/>
    </source>
</evidence>
<dbReference type="STRING" id="431943.CKL_3481"/>
<evidence type="ECO:0000256" key="2">
    <source>
        <dbReference type="PROSITE-ProRule" id="PRU00335"/>
    </source>
</evidence>
<evidence type="ECO:0000313" key="4">
    <source>
        <dbReference type="EMBL" id="EDK35472.1"/>
    </source>
</evidence>
<keyword evidence="1 2" id="KW-0238">DNA-binding</keyword>
<evidence type="ECO:0000256" key="1">
    <source>
        <dbReference type="ARBA" id="ARBA00023125"/>
    </source>
</evidence>
<dbReference type="EMBL" id="CP000673">
    <property type="protein sequence ID" value="EDK35472.1"/>
    <property type="molecule type" value="Genomic_DNA"/>
</dbReference>
<dbReference type="PROSITE" id="PS50977">
    <property type="entry name" value="HTH_TETR_2"/>
    <property type="match status" value="1"/>
</dbReference>
<organism evidence="4 5">
    <name type="scientific">Clostridium kluyveri (strain ATCC 8527 / DSM 555 / NBRC 12016 / NCIMB 10680 / K1)</name>
    <dbReference type="NCBI Taxonomy" id="431943"/>
    <lineage>
        <taxon>Bacteria</taxon>
        <taxon>Bacillati</taxon>
        <taxon>Bacillota</taxon>
        <taxon>Clostridia</taxon>
        <taxon>Eubacteriales</taxon>
        <taxon>Clostridiaceae</taxon>
        <taxon>Clostridium</taxon>
    </lineage>
</organism>
<gene>
    <name evidence="4" type="ordered locus">CKL_3481</name>
</gene>
<dbReference type="PRINTS" id="PR00455">
    <property type="entry name" value="HTHTETR"/>
</dbReference>
<accession>A5N2X6</accession>
<dbReference type="InterPro" id="IPR009057">
    <property type="entry name" value="Homeodomain-like_sf"/>
</dbReference>
<sequence>MTNEVENVSQSQRILNAAFNCIALKGYANVSLRDIADEAGVVLSQLNYYYKNKEGLFTEIIKVLSKKYLTEIEQELIKGNTAVEKLTNIINYFRKILAEQPELFKVLYDITGMALWSSTFITLVKNLYINLSDMIEKYIVRDYFGENNKKRYSLEALSKMILGTLIGTAIQSVLNPEESMDESLNAIKIIFE</sequence>
<dbReference type="HOGENOM" id="CLU_069356_15_11_9"/>
<dbReference type="PANTHER" id="PTHR43479:SF11">
    <property type="entry name" value="ACREF_ENVCD OPERON REPRESSOR-RELATED"/>
    <property type="match status" value="1"/>
</dbReference>
<dbReference type="InterPro" id="IPR050624">
    <property type="entry name" value="HTH-type_Tx_Regulator"/>
</dbReference>
<protein>
    <submittedName>
        <fullName evidence="4">Transcriptional regulator</fullName>
    </submittedName>
</protein>
<feature type="DNA-binding region" description="H-T-H motif" evidence="2">
    <location>
        <begin position="31"/>
        <end position="50"/>
    </location>
</feature>
<dbReference type="Gene3D" id="1.10.10.60">
    <property type="entry name" value="Homeodomain-like"/>
    <property type="match status" value="1"/>
</dbReference>
<dbReference type="InterPro" id="IPR001647">
    <property type="entry name" value="HTH_TetR"/>
</dbReference>
<dbReference type="RefSeq" id="WP_012103803.1">
    <property type="nucleotide sequence ID" value="NC_009706.1"/>
</dbReference>
<dbReference type="Proteomes" id="UP000002411">
    <property type="component" value="Chromosome"/>
</dbReference>
<evidence type="ECO:0000259" key="3">
    <source>
        <dbReference type="PROSITE" id="PS50977"/>
    </source>
</evidence>
<dbReference type="SUPFAM" id="SSF46689">
    <property type="entry name" value="Homeodomain-like"/>
    <property type="match status" value="1"/>
</dbReference>
<dbReference type="PANTHER" id="PTHR43479">
    <property type="entry name" value="ACREF/ENVCD OPERON REPRESSOR-RELATED"/>
    <property type="match status" value="1"/>
</dbReference>
<dbReference type="KEGG" id="ckl:CKL_3481"/>
<dbReference type="Gene3D" id="1.10.357.10">
    <property type="entry name" value="Tetracycline Repressor, domain 2"/>
    <property type="match status" value="1"/>
</dbReference>